<evidence type="ECO:0000256" key="5">
    <source>
        <dbReference type="ARBA" id="ARBA00023175"/>
    </source>
</evidence>
<feature type="compositionally biased region" description="Polar residues" evidence="8">
    <location>
        <begin position="918"/>
        <end position="936"/>
    </location>
</feature>
<feature type="coiled-coil region" evidence="7">
    <location>
        <begin position="404"/>
        <end position="431"/>
    </location>
</feature>
<evidence type="ECO:0000256" key="2">
    <source>
        <dbReference type="ARBA" id="ARBA00022741"/>
    </source>
</evidence>
<proteinExistence type="inferred from homology"/>
<reference evidence="10" key="1">
    <citation type="journal article" date="2023" name="BMC Genomics">
        <title>Chromosome-level genome assemblies of Cutaneotrichosporon spp. (Trichosporonales, Basidiomycota) reveal imbalanced evolution between nucleotide sequences and chromosome synteny.</title>
        <authorList>
            <person name="Kobayashi Y."/>
            <person name="Kayamori A."/>
            <person name="Aoki K."/>
            <person name="Shiwa Y."/>
            <person name="Matsutani M."/>
            <person name="Fujita N."/>
            <person name="Sugita T."/>
            <person name="Iwasaki W."/>
            <person name="Tanaka N."/>
            <person name="Takashima M."/>
        </authorList>
    </citation>
    <scope>NUCLEOTIDE SEQUENCE</scope>
    <source>
        <strain evidence="10">HIS019</strain>
    </source>
</reference>
<evidence type="ECO:0000256" key="1">
    <source>
        <dbReference type="ARBA" id="ARBA00022701"/>
    </source>
</evidence>
<dbReference type="InterPro" id="IPR001752">
    <property type="entry name" value="Kinesin_motor_dom"/>
</dbReference>
<dbReference type="PANTHER" id="PTHR47968">
    <property type="entry name" value="CENTROMERE PROTEIN E"/>
    <property type="match status" value="1"/>
</dbReference>
<dbReference type="GO" id="GO:0003777">
    <property type="term" value="F:microtubule motor activity"/>
    <property type="evidence" value="ECO:0007669"/>
    <property type="project" value="InterPro"/>
</dbReference>
<evidence type="ECO:0000256" key="6">
    <source>
        <dbReference type="PROSITE-ProRule" id="PRU00283"/>
    </source>
</evidence>
<dbReference type="InterPro" id="IPR036961">
    <property type="entry name" value="Kinesin_motor_dom_sf"/>
</dbReference>
<comment type="similarity">
    <text evidence="6">Belongs to the TRAFAC class myosin-kinesin ATPase superfamily. Kinesin family.</text>
</comment>
<feature type="region of interest" description="Disordered" evidence="8">
    <location>
        <begin position="679"/>
        <end position="874"/>
    </location>
</feature>
<gene>
    <name evidence="10" type="primary">KIP3</name>
    <name evidence="10" type="ORF">CcaverHIS019_0105270</name>
</gene>
<feature type="compositionally biased region" description="Basic and acidic residues" evidence="8">
    <location>
        <begin position="855"/>
        <end position="865"/>
    </location>
</feature>
<evidence type="ECO:0000256" key="3">
    <source>
        <dbReference type="ARBA" id="ARBA00022840"/>
    </source>
</evidence>
<dbReference type="Proteomes" id="UP001233271">
    <property type="component" value="Chromosome 1"/>
</dbReference>
<evidence type="ECO:0000259" key="9">
    <source>
        <dbReference type="PROSITE" id="PS50067"/>
    </source>
</evidence>
<feature type="compositionally biased region" description="Basic residues" evidence="8">
    <location>
        <begin position="970"/>
        <end position="986"/>
    </location>
</feature>
<dbReference type="PROSITE" id="PS50067">
    <property type="entry name" value="KINESIN_MOTOR_2"/>
    <property type="match status" value="1"/>
</dbReference>
<feature type="compositionally biased region" description="Gly residues" evidence="8">
    <location>
        <begin position="1069"/>
        <end position="1079"/>
    </location>
</feature>
<dbReference type="GO" id="GO:0007018">
    <property type="term" value="P:microtubule-based movement"/>
    <property type="evidence" value="ECO:0007669"/>
    <property type="project" value="InterPro"/>
</dbReference>
<dbReference type="PRINTS" id="PR00380">
    <property type="entry name" value="KINESINHEAVY"/>
</dbReference>
<keyword evidence="2 6" id="KW-0547">Nucleotide-binding</keyword>
<evidence type="ECO:0000313" key="11">
    <source>
        <dbReference type="Proteomes" id="UP001233271"/>
    </source>
</evidence>
<name>A0AA48I1G6_9TREE</name>
<evidence type="ECO:0000313" key="10">
    <source>
        <dbReference type="EMBL" id="BEI87809.1"/>
    </source>
</evidence>
<evidence type="ECO:0000256" key="7">
    <source>
        <dbReference type="SAM" id="Coils"/>
    </source>
</evidence>
<dbReference type="EMBL" id="AP028212">
    <property type="protein sequence ID" value="BEI87809.1"/>
    <property type="molecule type" value="Genomic_DNA"/>
</dbReference>
<keyword evidence="5 6" id="KW-0505">Motor protein</keyword>
<evidence type="ECO:0000256" key="8">
    <source>
        <dbReference type="SAM" id="MobiDB-lite"/>
    </source>
</evidence>
<dbReference type="SMART" id="SM00129">
    <property type="entry name" value="KISc"/>
    <property type="match status" value="1"/>
</dbReference>
<feature type="binding site" evidence="6">
    <location>
        <begin position="132"/>
        <end position="139"/>
    </location>
    <ligand>
        <name>ATP</name>
        <dbReference type="ChEBI" id="CHEBI:30616"/>
    </ligand>
</feature>
<dbReference type="InterPro" id="IPR027640">
    <property type="entry name" value="Kinesin-like_fam"/>
</dbReference>
<protein>
    <recommendedName>
        <fullName evidence="9">Kinesin motor domain-containing protein</fullName>
    </recommendedName>
</protein>
<dbReference type="InterPro" id="IPR019821">
    <property type="entry name" value="Kinesin_motor_CS"/>
</dbReference>
<dbReference type="Gene3D" id="3.40.850.10">
    <property type="entry name" value="Kinesin motor domain"/>
    <property type="match status" value="1"/>
</dbReference>
<dbReference type="KEGG" id="ccac:CcaHIS019_0105270"/>
<feature type="compositionally biased region" description="Low complexity" evidence="8">
    <location>
        <begin position="1015"/>
        <end position="1029"/>
    </location>
</feature>
<evidence type="ECO:0000256" key="4">
    <source>
        <dbReference type="ARBA" id="ARBA00023054"/>
    </source>
</evidence>
<keyword evidence="11" id="KW-1185">Reference proteome</keyword>
<feature type="region of interest" description="Disordered" evidence="8">
    <location>
        <begin position="887"/>
        <end position="1033"/>
    </location>
</feature>
<dbReference type="PROSITE" id="PS00411">
    <property type="entry name" value="KINESIN_MOTOR_1"/>
    <property type="match status" value="1"/>
</dbReference>
<dbReference type="SUPFAM" id="SSF52540">
    <property type="entry name" value="P-loop containing nucleoside triphosphate hydrolases"/>
    <property type="match status" value="1"/>
</dbReference>
<keyword evidence="3 6" id="KW-0067">ATP-binding</keyword>
<dbReference type="GO" id="GO:0005874">
    <property type="term" value="C:microtubule"/>
    <property type="evidence" value="ECO:0007669"/>
    <property type="project" value="UniProtKB-KW"/>
</dbReference>
<dbReference type="RefSeq" id="XP_060453075.1">
    <property type="nucleotide sequence ID" value="XM_060601311.1"/>
</dbReference>
<dbReference type="GO" id="GO:0008017">
    <property type="term" value="F:microtubule binding"/>
    <property type="evidence" value="ECO:0007669"/>
    <property type="project" value="InterPro"/>
</dbReference>
<dbReference type="PANTHER" id="PTHR47968:SF13">
    <property type="entry name" value="KINESIN-LIKE PROTEIN KIF19 ISOFORM X1"/>
    <property type="match status" value="1"/>
</dbReference>
<keyword evidence="1" id="KW-0493">Microtubule</keyword>
<dbReference type="AlphaFoldDB" id="A0AA48I1G6"/>
<keyword evidence="4 7" id="KW-0175">Coiled coil</keyword>
<feature type="domain" description="Kinesin motor" evidence="9">
    <location>
        <begin position="54"/>
        <end position="389"/>
    </location>
</feature>
<dbReference type="InterPro" id="IPR027417">
    <property type="entry name" value="P-loop_NTPase"/>
</dbReference>
<feature type="compositionally biased region" description="Low complexity" evidence="8">
    <location>
        <begin position="828"/>
        <end position="842"/>
    </location>
</feature>
<organism evidence="10 11">
    <name type="scientific">Cutaneotrichosporon cavernicola</name>
    <dbReference type="NCBI Taxonomy" id="279322"/>
    <lineage>
        <taxon>Eukaryota</taxon>
        <taxon>Fungi</taxon>
        <taxon>Dikarya</taxon>
        <taxon>Basidiomycota</taxon>
        <taxon>Agaricomycotina</taxon>
        <taxon>Tremellomycetes</taxon>
        <taxon>Trichosporonales</taxon>
        <taxon>Trichosporonaceae</taxon>
        <taxon>Cutaneotrichosporon</taxon>
    </lineage>
</organism>
<feature type="compositionally biased region" description="Low complexity" evidence="8">
    <location>
        <begin position="990"/>
        <end position="1003"/>
    </location>
</feature>
<sequence>MAYLIDDNAMRICVRPRPWHPTKEAPYLAQDTDQPFFIGNGNFGQAKKPAAGGAIREIVEVIDNRSLDFDRKPERCATRYGGFSGRRHKDRRYVFDHVFKMAASQEEVYERTAKPLLDGVLSGFNATVFAYGATGCGKTHTISGNQEDPGIIVRTMRDLYERISESQDRYDTHVELSMIELYNENIRDLLSDTFPHMPTGGLKLLENEKDRVTIADVTIRTPKTADEVMELVMIGNERRSTSFTAANSASSRSHAVLQISIARKSRNADVDVEREQVLLDTSFATLSIVDLAGSERASATRNLGDRMKEGAQINKSLLALSSCISALCDAQRKGARPHVPYRNSKLTRLLKFSLGGNCRTVMIVCVSPSSKDIEDTSNTLTWADRAKHVKTTVTRNINGTHVSARQYVEKIHQLNERVKILEAQLDVKDQETSKLVQLKIEDAKIRIIEHVRFINATVDDQCEVVREGAEHWAKWDVANLGIEKIENRRDDLEADEDTQDLAKETEMCNSIIAQYKHEFTESRHLQAKVNKGNDAAMTLSKQIDDIESKIFPDVDPVYAQNLRLEMAVARAKIKQANAKGCEIGYRERLAKHEDALARSAIASARIEALYEKHSSRIKALCARGSVEPFVILQEMDLLKALQAPLFREMGNIHQLIQLSDAPAPAPVPTPIKGAQLRHNVSPSAMGSPKAKRLSQRFSMDKKHLVHKPGSPRRSLPGRGAMRRTSAVPASSRSARFADDEGGELEEIRHFKARSSQSPVVGTSPDDGGDWEEVVPTIKPVALPAPPKAKPSTSSKPHQRLNMSLRGPTAPSTGSPTGHPRSKPPPIAPSGSSPLASTSASASVMPAWKANRLALGKHENSKDKEGVSPIKGDTSVVSVASEISFSKITIPIGLGRPPRPSSRTASVLGELRQLPPSRPTSSLGSSTLHLPTASSAARANGGDKSPIASTHSPAVPSPRGPSSSRRLSDRHQRRKLHQGAVPYRRKPSLIPSPKGSPSGTSPRGSAGGFGLAKSIGPGASSTLAGASSSAVPSMGSPMTLAMSVAGTSGAGLRTRASMFSLNSGNLVTNGGNGNGNGNGNGANPKPIWR</sequence>
<dbReference type="Pfam" id="PF00225">
    <property type="entry name" value="Kinesin"/>
    <property type="match status" value="1"/>
</dbReference>
<feature type="region of interest" description="Disordered" evidence="8">
    <location>
        <begin position="1066"/>
        <end position="1088"/>
    </location>
</feature>
<accession>A0AA48I1G6</accession>
<dbReference type="GeneID" id="85491680"/>
<dbReference type="GO" id="GO:0005524">
    <property type="term" value="F:ATP binding"/>
    <property type="evidence" value="ECO:0007669"/>
    <property type="project" value="UniProtKB-UniRule"/>
</dbReference>